<reference evidence="1 2" key="1">
    <citation type="submission" date="2016-10" db="EMBL/GenBank/DDBJ databases">
        <title>Actinomyces aegypiusis sp. nov., isolated from the Aegypius monachus in Qinghai Tibet Plateau China.</title>
        <authorList>
            <person name="Wang Y."/>
        </authorList>
    </citation>
    <scope>NUCLEOTIDE SEQUENCE [LARGE SCALE GENOMIC DNA]</scope>
    <source>
        <strain evidence="1 2">VUL4_3</strain>
    </source>
</reference>
<organism evidence="1 2">
    <name type="scientific">Boudabousia tangfeifanii</name>
    <dbReference type="NCBI Taxonomy" id="1912795"/>
    <lineage>
        <taxon>Bacteria</taxon>
        <taxon>Bacillati</taxon>
        <taxon>Actinomycetota</taxon>
        <taxon>Actinomycetes</taxon>
        <taxon>Actinomycetales</taxon>
        <taxon>Actinomycetaceae</taxon>
        <taxon>Boudabousia</taxon>
    </lineage>
</organism>
<dbReference type="EMBL" id="CP017812">
    <property type="protein sequence ID" value="AOZ71952.1"/>
    <property type="molecule type" value="Genomic_DNA"/>
</dbReference>
<gene>
    <name evidence="1" type="ORF">BK816_00475</name>
</gene>
<dbReference type="Proteomes" id="UP000176288">
    <property type="component" value="Chromosome"/>
</dbReference>
<evidence type="ECO:0000313" key="2">
    <source>
        <dbReference type="Proteomes" id="UP000176288"/>
    </source>
</evidence>
<evidence type="ECO:0000313" key="1">
    <source>
        <dbReference type="EMBL" id="AOZ71952.1"/>
    </source>
</evidence>
<dbReference type="KEGG" id="avu:BK816_00475"/>
<proteinExistence type="predicted"/>
<keyword evidence="2" id="KW-1185">Reference proteome</keyword>
<name>A0A1D9MI26_9ACTO</name>
<accession>A0A1D9MI26</accession>
<sequence>MKNNAGQSSDYKQLNNIVFKNKVLFDEVKDSIKNNSYLGDKKDLLSRVDKGQDELEGVCKKVIQTYPNLLDGSDADAINALNGSVKKAEGVLKKLAHCKAAKNENYKFLEWHVTVAQKMIAAHNALAINQRAYYKMETINIDKSRERLENRKFANC</sequence>
<protein>
    <submittedName>
        <fullName evidence="1">Uncharacterized protein</fullName>
    </submittedName>
</protein>
<dbReference type="AlphaFoldDB" id="A0A1D9MI26"/>